<proteinExistence type="predicted"/>
<dbReference type="Proteomes" id="UP001497535">
    <property type="component" value="Unassembled WGS sequence"/>
</dbReference>
<sequence>MSSPTHNCCHPKQQQPQTTAGELASVMQELLQRFNKQTNLEDVPVQPVQKEEQKEQLSFFERRQAFWEECQKRLGCKINSLTKLFKALLFLGDIIERIQMRSATELLNDREMFPVEEWCDRPSSQYECAYGGCCQHTQSCPSAFVYSPEEMKFAAEFDSVPDFFKEKSKRETMENLVDEENSSEYCDEANDQPACSEEHLAEFDPKQQQPQTTAEDLTSVMQELRQRFDNRANQNPVPAQSVQKEEQKEQLNYRQRKFAFLKKHGHVFWAQSAHHLLSDRKKPPSRRSCRRVGPQYDCFSGCHHTKSCPGLFEYPPEVMKFIADCEARTRHRHTTFSMKKPKLETVEECDEEEEQLSSYSVEAIGRPAWSTRRLIARSYDYLTPTSLDAVTANGRSDKAEASNLTSSSDDYFGQSSENFSLEPLLGSFEGNFFKASFPLSFLHQIPPILRYQFYKDLPSSYQSEKLLLGRGVEFGLCLCWFVLWQLLEYSARPFASLDDFFTRSASSGNVNSLSSQSVPTITRSSSTGLLGKSALEDSYYSPSKALKLCKKVRKLALQAKSADAFFKLIPDDLLNSFLSDYNMLVRQKMLEEQCDN</sequence>
<evidence type="ECO:0000313" key="2">
    <source>
        <dbReference type="Proteomes" id="UP001497535"/>
    </source>
</evidence>
<dbReference type="EMBL" id="CAVMJV010000005">
    <property type="protein sequence ID" value="CAK5031033.1"/>
    <property type="molecule type" value="Genomic_DNA"/>
</dbReference>
<protein>
    <submittedName>
        <fullName evidence="1">Uncharacterized protein</fullName>
    </submittedName>
</protein>
<reference evidence="1" key="1">
    <citation type="submission" date="2023-11" db="EMBL/GenBank/DDBJ databases">
        <authorList>
            <person name="Poullet M."/>
        </authorList>
    </citation>
    <scope>NUCLEOTIDE SEQUENCE</scope>
    <source>
        <strain evidence="1">E1834</strain>
    </source>
</reference>
<accession>A0ACB0Y509</accession>
<comment type="caution">
    <text evidence="1">The sequence shown here is derived from an EMBL/GenBank/DDBJ whole genome shotgun (WGS) entry which is preliminary data.</text>
</comment>
<name>A0ACB0Y509_MELEN</name>
<organism evidence="1 2">
    <name type="scientific">Meloidogyne enterolobii</name>
    <name type="common">Root-knot nematode worm</name>
    <name type="synonym">Meloidogyne mayaguensis</name>
    <dbReference type="NCBI Taxonomy" id="390850"/>
    <lineage>
        <taxon>Eukaryota</taxon>
        <taxon>Metazoa</taxon>
        <taxon>Ecdysozoa</taxon>
        <taxon>Nematoda</taxon>
        <taxon>Chromadorea</taxon>
        <taxon>Rhabditida</taxon>
        <taxon>Tylenchina</taxon>
        <taxon>Tylenchomorpha</taxon>
        <taxon>Tylenchoidea</taxon>
        <taxon>Meloidogynidae</taxon>
        <taxon>Meloidogyninae</taxon>
        <taxon>Meloidogyne</taxon>
    </lineage>
</organism>
<gene>
    <name evidence="1" type="ORF">MENTE1834_LOCUS7402</name>
</gene>
<evidence type="ECO:0000313" key="1">
    <source>
        <dbReference type="EMBL" id="CAK5031033.1"/>
    </source>
</evidence>
<keyword evidence="2" id="KW-1185">Reference proteome</keyword>